<dbReference type="VEuPathDB" id="FungiDB:I7I51_03908"/>
<evidence type="ECO:0000256" key="1">
    <source>
        <dbReference type="SAM" id="MobiDB-lite"/>
    </source>
</evidence>
<name>A0A8A1M6Y7_AJECA</name>
<feature type="compositionally biased region" description="Basic and acidic residues" evidence="1">
    <location>
        <begin position="117"/>
        <end position="129"/>
    </location>
</feature>
<gene>
    <name evidence="2" type="ORF">I7I51_03908</name>
</gene>
<organism evidence="2 3">
    <name type="scientific">Ajellomyces capsulatus</name>
    <name type="common">Darling's disease fungus</name>
    <name type="synonym">Histoplasma capsulatum</name>
    <dbReference type="NCBI Taxonomy" id="5037"/>
    <lineage>
        <taxon>Eukaryota</taxon>
        <taxon>Fungi</taxon>
        <taxon>Dikarya</taxon>
        <taxon>Ascomycota</taxon>
        <taxon>Pezizomycotina</taxon>
        <taxon>Eurotiomycetes</taxon>
        <taxon>Eurotiomycetidae</taxon>
        <taxon>Onygenales</taxon>
        <taxon>Ajellomycetaceae</taxon>
        <taxon>Histoplasma</taxon>
    </lineage>
</organism>
<evidence type="ECO:0000313" key="2">
    <source>
        <dbReference type="EMBL" id="QSS61731.1"/>
    </source>
</evidence>
<feature type="compositionally biased region" description="Basic and acidic residues" evidence="1">
    <location>
        <begin position="88"/>
        <end position="102"/>
    </location>
</feature>
<protein>
    <submittedName>
        <fullName evidence="2">Uncharacterized protein</fullName>
    </submittedName>
</protein>
<evidence type="ECO:0000313" key="3">
    <source>
        <dbReference type="Proteomes" id="UP000663671"/>
    </source>
</evidence>
<proteinExistence type="predicted"/>
<sequence>MEDTTGLLAAELNDLFERIGLVLNKIETKLPPEQCTKCVQSLPAPSLLVFSRLLLMMGKRLQKEPIHIPTDKGNAALNCHYESKAAVNDHREDLCPPSDRGESPSPINDNDTPNEASHSDLGDTVDHSQSHRNSSSPDQRIELYRPLSISTSLYSALIKHQGNPQIFLKSTDRNGAQAAGGLAGAFFSLHQKRDDIQDEKIRDIYLQMHLLHRRLEFRNLFLLAKELGYHTGDRWCRDAYADELLEEYVRLGRAYNKSAEELGGPGYLLILPLTVTEYQYTGREFSRYFSSAVESLHENGIDEAVTDNGLDVLGEKIADELWASSQETEASLKRPLTKSALRNKRKREAKMNGKAVEYLRSISGSPNAVVGTEQNEDKRRKVPRQGIRKSRSRNPDTTSIDRPGYDHAYHHRPEASMNRSIIVSLDTEYPSSTAFLGCRRHLKMHFARPSREMFGSNSRTQVQVVGKRLSQRLRENRKRLGVRWDYDGEVSKADGVYHKFQM</sequence>
<dbReference type="EMBL" id="CP069111">
    <property type="protein sequence ID" value="QSS61731.1"/>
    <property type="molecule type" value="Genomic_DNA"/>
</dbReference>
<feature type="compositionally biased region" description="Polar residues" evidence="1">
    <location>
        <begin position="105"/>
        <end position="116"/>
    </location>
</feature>
<reference evidence="2" key="1">
    <citation type="submission" date="2021-01" db="EMBL/GenBank/DDBJ databases">
        <title>Chromosome-level genome assembly of a human fungal pathogen reveals clustering of transcriptionally co-regulated genes.</title>
        <authorList>
            <person name="Voorhies M."/>
            <person name="Cohen S."/>
            <person name="Shea T.P."/>
            <person name="Petrus S."/>
            <person name="Munoz J.F."/>
            <person name="Poplawski S."/>
            <person name="Goldman W.E."/>
            <person name="Michael T."/>
            <person name="Cuomo C.A."/>
            <person name="Sil A."/>
            <person name="Beyhan S."/>
        </authorList>
    </citation>
    <scope>NUCLEOTIDE SEQUENCE</scope>
    <source>
        <strain evidence="2">WU24</strain>
    </source>
</reference>
<feature type="region of interest" description="Disordered" evidence="1">
    <location>
        <begin position="366"/>
        <end position="413"/>
    </location>
</feature>
<dbReference type="OrthoDB" id="2787676at2759"/>
<feature type="compositionally biased region" description="Basic residues" evidence="1">
    <location>
        <begin position="380"/>
        <end position="392"/>
    </location>
</feature>
<feature type="region of interest" description="Disordered" evidence="1">
    <location>
        <begin position="88"/>
        <end position="141"/>
    </location>
</feature>
<feature type="region of interest" description="Disordered" evidence="1">
    <location>
        <begin position="328"/>
        <end position="349"/>
    </location>
</feature>
<accession>A0A8A1M6Y7</accession>
<dbReference type="AlphaFoldDB" id="A0A8A1M6Y7"/>
<feature type="compositionally biased region" description="Basic and acidic residues" evidence="1">
    <location>
        <begin position="403"/>
        <end position="413"/>
    </location>
</feature>
<dbReference type="Proteomes" id="UP000663671">
    <property type="component" value="Chromosome 5"/>
</dbReference>